<dbReference type="RefSeq" id="YP_009018709.1">
    <property type="nucleotide sequence ID" value="NC_023744.1"/>
</dbReference>
<organism evidence="2 3">
    <name type="scientific">Mycobacterium phage DS6A</name>
    <dbReference type="NCBI Taxonomy" id="45764"/>
    <lineage>
        <taxon>Viruses</taxon>
        <taxon>Duplodnaviria</taxon>
        <taxon>Heunggongvirae</taxon>
        <taxon>Uroviricota</taxon>
        <taxon>Caudoviricetes</taxon>
        <taxon>Hnatkovirus</taxon>
        <taxon>Hnatkovirus DS6A</taxon>
    </lineage>
</organism>
<dbReference type="OrthoDB" id="1419at10239"/>
<evidence type="ECO:0000313" key="2">
    <source>
        <dbReference type="EMBL" id="AER47575.1"/>
    </source>
</evidence>
<dbReference type="GeneID" id="18990019"/>
<evidence type="ECO:0000313" key="3">
    <source>
        <dbReference type="Proteomes" id="UP000005857"/>
    </source>
</evidence>
<keyword evidence="3" id="KW-1185">Reference proteome</keyword>
<reference evidence="2 3" key="1">
    <citation type="journal article" date="2012" name="J. Virol.">
        <title>Complete Genome Sequences of 138 Mycobacteriophages.</title>
        <authorList>
            <consortium name="the Science Education Alliance Phage Hunters Advancing Genomics and Evolutionary Science Program"/>
            <consortium name="the KwaZulu-Natal Research Institute for Tuberculosis and HIV Mycobacterial Genetics Course Students"/>
            <consortium name="the Phage Hunters Integrating Research and Education Program"/>
            <person name="Hatfull G.F."/>
        </authorList>
    </citation>
    <scope>NUCLEOTIDE SEQUENCE [LARGE SCALE GENOMIC DNA]</scope>
</reference>
<gene>
    <name evidence="2" type="primary">21</name>
    <name evidence="2" type="ORF">DS6A_21</name>
</gene>
<dbReference type="Pfam" id="PF14594">
    <property type="entry name" value="Sipho_Gp37"/>
    <property type="match status" value="1"/>
</dbReference>
<evidence type="ECO:0000259" key="1">
    <source>
        <dbReference type="Pfam" id="PF14594"/>
    </source>
</evidence>
<dbReference type="EMBL" id="JN698994">
    <property type="protein sequence ID" value="AER47575.1"/>
    <property type="molecule type" value="Genomic_DNA"/>
</dbReference>
<accession>G8I4D1</accession>
<proteinExistence type="predicted"/>
<dbReference type="KEGG" id="vg:18990019"/>
<dbReference type="Proteomes" id="UP000005857">
    <property type="component" value="Segment"/>
</dbReference>
<feature type="domain" description="Gp28/Gp37-like" evidence="1">
    <location>
        <begin position="49"/>
        <end position="551"/>
    </location>
</feature>
<protein>
    <submittedName>
        <fullName evidence="2">Minor tail subunit</fullName>
    </submittedName>
</protein>
<dbReference type="InterPro" id="IPR029432">
    <property type="entry name" value="Gp28/Gp37-like_dom"/>
</dbReference>
<sequence length="579" mass="64329">MQSATAVIDYEPVTLDFGMSLEAQCAAILAETEKQKRAEQMALRVRPSVLVWDGDWNLQHIMAVEYKAQFSWISNDTGPGMTELPFNAPVAQWIHDMQGRIDRGEKRNVHITVDYSGARWAGRMDSANVKLTDDGDKSMEVTWLHDYENLKWYSVWSNSWLPAAFQWPRAFILGGPVPWVLKTALWSQVVREHNPLITIPDDPLDFGSWFTSLDQSTWQLVVAPGGFLDGLEAGDIWGVCSSRWSNWHDMAKQPLEDGEYSVTTDRYLPALGDPEPWEGANLRPGALVVDVVNKSGFHLGTSNGGTIFDGLALTVAEFAEDFIDSTLTVITDDDLAPGVKEAYGVPGLFYTQRELPYVIYREDQHSAVQSSEFITSPAKGVQVNCGGHSMPGVNEAISASIQAAADILGGLIQIGSLGGSIDALVKPLYEDTILAFWSVKSTERAQKSGWSRYFEYWQDGANKAYTLASLMVLRAGFWATKTTISCKVSVENNAPYRVGGPGVGHFWLDDRIGIVLKDDIRGRIHMDRCRNIVLAWDENDNYPAWQLTIGDDRALQDPAQRAWAKIENIVAALKELGVY</sequence>
<name>G8I4D1_9CAUD</name>